<reference evidence="1 2" key="1">
    <citation type="submission" date="2018-08" db="EMBL/GenBank/DDBJ databases">
        <title>A genome reference for cultivated species of the human gut microbiota.</title>
        <authorList>
            <person name="Zou Y."/>
            <person name="Xue W."/>
            <person name="Luo G."/>
        </authorList>
    </citation>
    <scope>NUCLEOTIDE SEQUENCE [LARGE SCALE GENOMIC DNA]</scope>
    <source>
        <strain evidence="1 2">AM22-22</strain>
    </source>
</reference>
<evidence type="ECO:0000313" key="2">
    <source>
        <dbReference type="Proteomes" id="UP000284095"/>
    </source>
</evidence>
<gene>
    <name evidence="1" type="ORF">DW265_10065</name>
</gene>
<evidence type="ECO:0000313" key="1">
    <source>
        <dbReference type="EMBL" id="RHG24705.1"/>
    </source>
</evidence>
<protein>
    <submittedName>
        <fullName evidence="1">Uncharacterized protein</fullName>
    </submittedName>
</protein>
<dbReference type="Proteomes" id="UP000284095">
    <property type="component" value="Unassembled WGS sequence"/>
</dbReference>
<dbReference type="EMBL" id="QRIC01000022">
    <property type="protein sequence ID" value="RHG24705.1"/>
    <property type="molecule type" value="Genomic_DNA"/>
</dbReference>
<accession>A0A414STC0</accession>
<dbReference type="AlphaFoldDB" id="A0A414STC0"/>
<organism evidence="1 2">
    <name type="scientific">Dorea longicatena</name>
    <dbReference type="NCBI Taxonomy" id="88431"/>
    <lineage>
        <taxon>Bacteria</taxon>
        <taxon>Bacillati</taxon>
        <taxon>Bacillota</taxon>
        <taxon>Clostridia</taxon>
        <taxon>Lachnospirales</taxon>
        <taxon>Lachnospiraceae</taxon>
        <taxon>Dorea</taxon>
    </lineage>
</organism>
<comment type="caution">
    <text evidence="1">The sequence shown here is derived from an EMBL/GenBank/DDBJ whole genome shotgun (WGS) entry which is preliminary data.</text>
</comment>
<dbReference type="RefSeq" id="WP_118225197.1">
    <property type="nucleotide sequence ID" value="NZ_QRIC01000022.1"/>
</dbReference>
<keyword evidence="2" id="KW-1185">Reference proteome</keyword>
<name>A0A414STC0_9FIRM</name>
<sequence>MKSFKLNQKVLWHTEDFDGTVDQSAVITEVHEDHCIATTEDGINLWVDEDTEEEFIIIDEEV</sequence>
<proteinExistence type="predicted"/>